<name>A0A9D3UVF3_9ROSI</name>
<evidence type="ECO:0000313" key="2">
    <source>
        <dbReference type="Proteomes" id="UP000828251"/>
    </source>
</evidence>
<gene>
    <name evidence="1" type="ORF">J1N35_035279</name>
</gene>
<sequence length="197" mass="22099">MLAFSSFQRLAIPLSTRLKLFEHKPFDARAVMGFGILNGISIGLLNLSLGFKSVGFYQKVNPPSPFRIIKGGIHKMAALNIQEALIWKEKIESAIDQHQDSQMANGNKYVSFEYKSGMDNGRNASSSDYESQLKGNNNIIQLIDHEVPPSTHSHIFTSDMLKRFNLKKLTYEERKAKLIERLHTLSAAAGADSEEED</sequence>
<dbReference type="AlphaFoldDB" id="A0A9D3UVF3"/>
<protein>
    <submittedName>
        <fullName evidence="1">Uncharacterized protein</fullName>
    </submittedName>
</protein>
<dbReference type="Proteomes" id="UP000828251">
    <property type="component" value="Unassembled WGS sequence"/>
</dbReference>
<reference evidence="1 2" key="1">
    <citation type="journal article" date="2021" name="Plant Biotechnol. J.">
        <title>Multi-omics assisted identification of the key and species-specific regulatory components of drought-tolerant mechanisms in Gossypium stocksii.</title>
        <authorList>
            <person name="Yu D."/>
            <person name="Ke L."/>
            <person name="Zhang D."/>
            <person name="Wu Y."/>
            <person name="Sun Y."/>
            <person name="Mei J."/>
            <person name="Sun J."/>
            <person name="Sun Y."/>
        </authorList>
    </citation>
    <scope>NUCLEOTIDE SEQUENCE [LARGE SCALE GENOMIC DNA]</scope>
    <source>
        <strain evidence="2">cv. E1</strain>
        <tissue evidence="1">Leaf</tissue>
    </source>
</reference>
<dbReference type="EMBL" id="JAIQCV010000010">
    <property type="protein sequence ID" value="KAH1057214.1"/>
    <property type="molecule type" value="Genomic_DNA"/>
</dbReference>
<accession>A0A9D3UVF3</accession>
<organism evidence="1 2">
    <name type="scientific">Gossypium stocksii</name>
    <dbReference type="NCBI Taxonomy" id="47602"/>
    <lineage>
        <taxon>Eukaryota</taxon>
        <taxon>Viridiplantae</taxon>
        <taxon>Streptophyta</taxon>
        <taxon>Embryophyta</taxon>
        <taxon>Tracheophyta</taxon>
        <taxon>Spermatophyta</taxon>
        <taxon>Magnoliopsida</taxon>
        <taxon>eudicotyledons</taxon>
        <taxon>Gunneridae</taxon>
        <taxon>Pentapetalae</taxon>
        <taxon>rosids</taxon>
        <taxon>malvids</taxon>
        <taxon>Malvales</taxon>
        <taxon>Malvaceae</taxon>
        <taxon>Malvoideae</taxon>
        <taxon>Gossypium</taxon>
    </lineage>
</organism>
<keyword evidence="2" id="KW-1185">Reference proteome</keyword>
<comment type="caution">
    <text evidence="1">The sequence shown here is derived from an EMBL/GenBank/DDBJ whole genome shotgun (WGS) entry which is preliminary data.</text>
</comment>
<evidence type="ECO:0000313" key="1">
    <source>
        <dbReference type="EMBL" id="KAH1057214.1"/>
    </source>
</evidence>
<dbReference type="OrthoDB" id="1681648at2759"/>
<proteinExistence type="predicted"/>